<keyword evidence="9" id="KW-1185">Reference proteome</keyword>
<dbReference type="FunFam" id="2.40.50.140:FF:000254">
    <property type="entry name" value="Ribosomal protein L2 mitochondrion"/>
    <property type="match status" value="1"/>
</dbReference>
<name>A0A2U1MUS4_ARTAN</name>
<keyword evidence="5" id="KW-0687">Ribonucleoprotein</keyword>
<comment type="caution">
    <text evidence="8">The sequence shown here is derived from an EMBL/GenBank/DDBJ whole genome shotgun (WGS) entry which is preliminary data.</text>
</comment>
<comment type="subcellular location">
    <subcellularLocation>
        <location evidence="1">Mitochondrion</location>
    </subcellularLocation>
</comment>
<evidence type="ECO:0000313" key="8">
    <source>
        <dbReference type="EMBL" id="PWA65011.1"/>
    </source>
</evidence>
<keyword evidence="3" id="KW-0689">Ribosomal protein</keyword>
<keyword evidence="4" id="KW-0496">Mitochondrion</keyword>
<comment type="similarity">
    <text evidence="2">Belongs to the universal ribosomal protein uL2 family.</text>
</comment>
<feature type="domain" description="Large ribosomal subunit protein uL2 RNA-binding" evidence="7">
    <location>
        <begin position="54"/>
        <end position="133"/>
    </location>
</feature>
<dbReference type="Gene3D" id="2.40.50.140">
    <property type="entry name" value="Nucleic acid-binding proteins"/>
    <property type="match status" value="1"/>
</dbReference>
<accession>A0A2U1MUS4</accession>
<dbReference type="Pfam" id="PF00181">
    <property type="entry name" value="Ribosomal_L2_N"/>
    <property type="match status" value="1"/>
</dbReference>
<dbReference type="AlphaFoldDB" id="A0A2U1MUS4"/>
<evidence type="ECO:0000256" key="6">
    <source>
        <dbReference type="ARBA" id="ARBA00078513"/>
    </source>
</evidence>
<dbReference type="PANTHER" id="PTHR13691:SF44">
    <property type="entry name" value="LARGE RIBOSOMAL SUBUNIT PROTEIN UL2MZ-RELATED"/>
    <property type="match status" value="1"/>
</dbReference>
<dbReference type="SMART" id="SM01383">
    <property type="entry name" value="Ribosomal_L2"/>
    <property type="match status" value="1"/>
</dbReference>
<proteinExistence type="inferred from homology"/>
<dbReference type="InterPro" id="IPR012340">
    <property type="entry name" value="NA-bd_OB-fold"/>
</dbReference>
<dbReference type="OrthoDB" id="10267824at2759"/>
<protein>
    <recommendedName>
        <fullName evidence="6">60S ribosomal protein L2, mitochondrial</fullName>
    </recommendedName>
</protein>
<dbReference type="PANTHER" id="PTHR13691">
    <property type="entry name" value="RIBOSOMAL PROTEIN L2"/>
    <property type="match status" value="1"/>
</dbReference>
<organism evidence="8 9">
    <name type="scientific">Artemisia annua</name>
    <name type="common">Sweet wormwood</name>
    <dbReference type="NCBI Taxonomy" id="35608"/>
    <lineage>
        <taxon>Eukaryota</taxon>
        <taxon>Viridiplantae</taxon>
        <taxon>Streptophyta</taxon>
        <taxon>Embryophyta</taxon>
        <taxon>Tracheophyta</taxon>
        <taxon>Spermatophyta</taxon>
        <taxon>Magnoliopsida</taxon>
        <taxon>eudicotyledons</taxon>
        <taxon>Gunneridae</taxon>
        <taxon>Pentapetalae</taxon>
        <taxon>asterids</taxon>
        <taxon>campanulids</taxon>
        <taxon>Asterales</taxon>
        <taxon>Asteraceae</taxon>
        <taxon>Asteroideae</taxon>
        <taxon>Anthemideae</taxon>
        <taxon>Artemisiinae</taxon>
        <taxon>Artemisia</taxon>
    </lineage>
</organism>
<dbReference type="GO" id="GO:0003735">
    <property type="term" value="F:structural constituent of ribosome"/>
    <property type="evidence" value="ECO:0007669"/>
    <property type="project" value="InterPro"/>
</dbReference>
<dbReference type="GO" id="GO:0005762">
    <property type="term" value="C:mitochondrial large ribosomal subunit"/>
    <property type="evidence" value="ECO:0007669"/>
    <property type="project" value="TreeGrafter"/>
</dbReference>
<sequence length="352" mass="39221">MSFLANCRRIINGSSLRINNSQIRSKHSISRATQTVSKERPLKQFIAGKGKSAGRNSKGRITIFHRGGGAKRSQRTIDLKRNTSSVGIVERIEYDPNRTSRIAVVRWEEKGGVDRKNNFDFPELTCPPRMLTSPTMPVKGQFNFSSLPGMTESRKVVSSGPKTRHVVVGLPNGVSPYSSKATNEGTKPTNVRDVFLSAFSSSDAWADKTRVSFVSELGVPRMALAGSRPDFFVPRFKDAVLDSERLASDNEVKNWRKDSVVWDHKMKRKAAVPWQSVRRQEIGLGFVGVCGEKDSKLKAVHKAIGKEHLNGKFTADRAPVTYILATNQMKAGQMVMNIDSTKHSKDELLNRY</sequence>
<dbReference type="STRING" id="35608.A0A2U1MUS4"/>
<evidence type="ECO:0000256" key="2">
    <source>
        <dbReference type="ARBA" id="ARBA00005636"/>
    </source>
</evidence>
<dbReference type="GO" id="GO:0032543">
    <property type="term" value="P:mitochondrial translation"/>
    <property type="evidence" value="ECO:0007669"/>
    <property type="project" value="TreeGrafter"/>
</dbReference>
<dbReference type="InterPro" id="IPR022666">
    <property type="entry name" value="Ribosomal_uL2_RNA-bd_dom"/>
</dbReference>
<evidence type="ECO:0000256" key="4">
    <source>
        <dbReference type="ARBA" id="ARBA00023128"/>
    </source>
</evidence>
<dbReference type="SUPFAM" id="SSF50249">
    <property type="entry name" value="Nucleic acid-binding proteins"/>
    <property type="match status" value="1"/>
</dbReference>
<evidence type="ECO:0000259" key="7">
    <source>
        <dbReference type="SMART" id="SM01383"/>
    </source>
</evidence>
<evidence type="ECO:0000256" key="1">
    <source>
        <dbReference type="ARBA" id="ARBA00004173"/>
    </source>
</evidence>
<dbReference type="InterPro" id="IPR002171">
    <property type="entry name" value="Ribosomal_uL2"/>
</dbReference>
<evidence type="ECO:0000313" key="9">
    <source>
        <dbReference type="Proteomes" id="UP000245207"/>
    </source>
</evidence>
<evidence type="ECO:0000256" key="5">
    <source>
        <dbReference type="ARBA" id="ARBA00023274"/>
    </source>
</evidence>
<dbReference type="EMBL" id="PKPP01004307">
    <property type="protein sequence ID" value="PWA65011.1"/>
    <property type="molecule type" value="Genomic_DNA"/>
</dbReference>
<evidence type="ECO:0000256" key="3">
    <source>
        <dbReference type="ARBA" id="ARBA00022980"/>
    </source>
</evidence>
<gene>
    <name evidence="8" type="ORF">CTI12_AA343710</name>
</gene>
<dbReference type="GO" id="GO:0003723">
    <property type="term" value="F:RNA binding"/>
    <property type="evidence" value="ECO:0007669"/>
    <property type="project" value="TreeGrafter"/>
</dbReference>
<dbReference type="Proteomes" id="UP000245207">
    <property type="component" value="Unassembled WGS sequence"/>
</dbReference>
<reference evidence="8 9" key="1">
    <citation type="journal article" date="2018" name="Mol. Plant">
        <title>The genome of Artemisia annua provides insight into the evolution of Asteraceae family and artemisinin biosynthesis.</title>
        <authorList>
            <person name="Shen Q."/>
            <person name="Zhang L."/>
            <person name="Liao Z."/>
            <person name="Wang S."/>
            <person name="Yan T."/>
            <person name="Shi P."/>
            <person name="Liu M."/>
            <person name="Fu X."/>
            <person name="Pan Q."/>
            <person name="Wang Y."/>
            <person name="Lv Z."/>
            <person name="Lu X."/>
            <person name="Zhang F."/>
            <person name="Jiang W."/>
            <person name="Ma Y."/>
            <person name="Chen M."/>
            <person name="Hao X."/>
            <person name="Li L."/>
            <person name="Tang Y."/>
            <person name="Lv G."/>
            <person name="Zhou Y."/>
            <person name="Sun X."/>
            <person name="Brodelius P.E."/>
            <person name="Rose J.K.C."/>
            <person name="Tang K."/>
        </authorList>
    </citation>
    <scope>NUCLEOTIDE SEQUENCE [LARGE SCALE GENOMIC DNA]</scope>
    <source>
        <strain evidence="9">cv. Huhao1</strain>
        <tissue evidence="8">Leaf</tissue>
    </source>
</reference>